<dbReference type="EMBL" id="KZ819862">
    <property type="protein sequence ID" value="PWN51193.1"/>
    <property type="molecule type" value="Genomic_DNA"/>
</dbReference>
<proteinExistence type="predicted"/>
<gene>
    <name evidence="1" type="ORF">IE53DRAFT_60313</name>
</gene>
<reference evidence="1 2" key="1">
    <citation type="journal article" date="2018" name="Mol. Biol. Evol.">
        <title>Broad Genomic Sampling Reveals a Smut Pathogenic Ancestry of the Fungal Clade Ustilaginomycotina.</title>
        <authorList>
            <person name="Kijpornyongpan T."/>
            <person name="Mondo S.J."/>
            <person name="Barry K."/>
            <person name="Sandor L."/>
            <person name="Lee J."/>
            <person name="Lipzen A."/>
            <person name="Pangilinan J."/>
            <person name="LaButti K."/>
            <person name="Hainaut M."/>
            <person name="Henrissat B."/>
            <person name="Grigoriev I.V."/>
            <person name="Spatafora J.W."/>
            <person name="Aime M.C."/>
        </authorList>
    </citation>
    <scope>NUCLEOTIDE SEQUENCE [LARGE SCALE GENOMIC DNA]</scope>
    <source>
        <strain evidence="1 2">SA 807</strain>
    </source>
</reference>
<organism evidence="1 2">
    <name type="scientific">Violaceomyces palustris</name>
    <dbReference type="NCBI Taxonomy" id="1673888"/>
    <lineage>
        <taxon>Eukaryota</taxon>
        <taxon>Fungi</taxon>
        <taxon>Dikarya</taxon>
        <taxon>Basidiomycota</taxon>
        <taxon>Ustilaginomycotina</taxon>
        <taxon>Ustilaginomycetes</taxon>
        <taxon>Violaceomycetales</taxon>
        <taxon>Violaceomycetaceae</taxon>
        <taxon>Violaceomyces</taxon>
    </lineage>
</organism>
<keyword evidence="2" id="KW-1185">Reference proteome</keyword>
<protein>
    <submittedName>
        <fullName evidence="1">Uncharacterized protein</fullName>
    </submittedName>
</protein>
<evidence type="ECO:0000313" key="2">
    <source>
        <dbReference type="Proteomes" id="UP000245626"/>
    </source>
</evidence>
<accession>A0ACD0NZD0</accession>
<evidence type="ECO:0000313" key="1">
    <source>
        <dbReference type="EMBL" id="PWN51193.1"/>
    </source>
</evidence>
<name>A0ACD0NZD0_9BASI</name>
<sequence>MEGSFANDETEGSSESSEEVHSAPQQAYLSRVSHQAARITSGKHASGTPPPPSAKRRSETAESSTSKLKNVGAQDRNQGLASTQPSRAPSVTGASLRGSSRGQPCGQDLGGSESEPSSDSDEFETRAPAFAPGPNRLSKVTGQGLRGHARPPSSSGSLYGRRYGGSASQANLNRPPSGMQSQKIGPKTDSTAHLPRLLSPPQSVEHLPISNRAARPSSVSGAGGGRQFYSSVQSPAPSQATFSNYRLLDGQASRNFHGASSAGGLSARATTHGDKRLMLESVGGDTLPRPDVDQALQSIQASLAALHERLNRVEGKSPRSRNGGGGLGSSHKGLFQGFFEALANALHDVSVLLGLSSPIPRAEGFAVPSFGSVGNSSRGSIVTGRAAAAAHLVTVPVQIFTIILKIAFRLALDVTSMVLLVCVFLFVFKRITGKGDPLFWLRIMRRWVRSRGARNSQVSS</sequence>
<dbReference type="Proteomes" id="UP000245626">
    <property type="component" value="Unassembled WGS sequence"/>
</dbReference>